<evidence type="ECO:0000256" key="5">
    <source>
        <dbReference type="ARBA" id="ARBA00023002"/>
    </source>
</evidence>
<reference evidence="7 8" key="1">
    <citation type="journal article" date="2014" name="Genome Announc.">
        <title>Draft Genome Sequence of the Haloacid-Degrading Burkholderia caribensis Strain MBA4.</title>
        <authorList>
            <person name="Pan Y."/>
            <person name="Kong K.F."/>
            <person name="Tsang J.S."/>
        </authorList>
    </citation>
    <scope>NUCLEOTIDE SEQUENCE [LARGE SCALE GENOMIC DNA]</scope>
    <source>
        <strain evidence="7 8">MBA4</strain>
        <plasmid evidence="8">Plasmid</plasmid>
    </source>
</reference>
<dbReference type="PANTHER" id="PTHR42913">
    <property type="entry name" value="APOPTOSIS-INDUCING FACTOR 1"/>
    <property type="match status" value="1"/>
</dbReference>
<dbReference type="AlphaFoldDB" id="A0A0P0RQP1"/>
<protein>
    <submittedName>
        <fullName evidence="7">NADH dehydrogenase</fullName>
        <ecNumber evidence="7">1.6.99.3</ecNumber>
    </submittedName>
</protein>
<dbReference type="PRINTS" id="PR00469">
    <property type="entry name" value="PNDRDTASEII"/>
</dbReference>
<comment type="similarity">
    <text evidence="2">Belongs to the NADH dehydrogenase family.</text>
</comment>
<keyword evidence="3" id="KW-0285">Flavoprotein</keyword>
<dbReference type="GO" id="GO:0003955">
    <property type="term" value="F:NAD(P)H dehydrogenase (quinone) activity"/>
    <property type="evidence" value="ECO:0007669"/>
    <property type="project" value="TreeGrafter"/>
</dbReference>
<dbReference type="SUPFAM" id="SSF51905">
    <property type="entry name" value="FAD/NAD(P)-binding domain"/>
    <property type="match status" value="1"/>
</dbReference>
<dbReference type="Gene3D" id="3.50.50.100">
    <property type="match status" value="1"/>
</dbReference>
<dbReference type="EC" id="1.6.99.3" evidence="7"/>
<name>A0A0P0RQP1_9BURK</name>
<accession>A0A0P0RQP1</accession>
<dbReference type="KEGG" id="bcai:K788_0001995"/>
<evidence type="ECO:0000259" key="6">
    <source>
        <dbReference type="Pfam" id="PF07992"/>
    </source>
</evidence>
<evidence type="ECO:0000256" key="3">
    <source>
        <dbReference type="ARBA" id="ARBA00022630"/>
    </source>
</evidence>
<evidence type="ECO:0000256" key="2">
    <source>
        <dbReference type="ARBA" id="ARBA00005272"/>
    </source>
</evidence>
<feature type="domain" description="FAD/NAD(P)-binding" evidence="6">
    <location>
        <begin position="62"/>
        <end position="374"/>
    </location>
</feature>
<evidence type="ECO:0000313" key="8">
    <source>
        <dbReference type="Proteomes" id="UP000019146"/>
    </source>
</evidence>
<sequence length="459" mass="48895">MVNAFAVLLAFDLQTYNPSRRWSHEQCLQRRSGAFADAFRKRCCAGRRLRNSLNEGNIMSQKILIVGAGFAGVWGALGAARVLDGAGVRSSDVEITLISPKPELQIRPRMYEAEPQKMAAPLLPLLDAIGVKYVEGSVDAISVQDRTVSVVSANGQIRSLAYDRLLLTSGSKLSRPPVPGLEHAFSVDRIEDAVELDHHLDKLAKQPASPARNTVAVVGCGFTGIEVATELPKRLREKFGADAAIRVVVIGTQDAIGPDLGPNPRPFVAEAFESLGVEAVLGSGVGSVDAGGVRTASGQRIEASTVIWAGGMRASPLAAQVSSNLDPLGRVEVAPDLRVPEAPNVFVAGDVAKALTDDSGRYALMSCQHAIVMGQFGGHNVAADLLGVPTLTYRQPFYATCVDLGEWGAVYSEGWDRQIKLTHAEGKARKQMINTQWIYPPAPNRAEALAAGNPQASFG</sequence>
<dbReference type="Pfam" id="PF07992">
    <property type="entry name" value="Pyr_redox_2"/>
    <property type="match status" value="1"/>
</dbReference>
<dbReference type="InterPro" id="IPR036188">
    <property type="entry name" value="FAD/NAD-bd_sf"/>
</dbReference>
<dbReference type="EMBL" id="CP012748">
    <property type="protein sequence ID" value="ALL71185.1"/>
    <property type="molecule type" value="Genomic_DNA"/>
</dbReference>
<evidence type="ECO:0000256" key="1">
    <source>
        <dbReference type="ARBA" id="ARBA00001974"/>
    </source>
</evidence>
<organism evidence="7 8">
    <name type="scientific">Paraburkholderia caribensis MBA4</name>
    <dbReference type="NCBI Taxonomy" id="1323664"/>
    <lineage>
        <taxon>Bacteria</taxon>
        <taxon>Pseudomonadati</taxon>
        <taxon>Pseudomonadota</taxon>
        <taxon>Betaproteobacteria</taxon>
        <taxon>Burkholderiales</taxon>
        <taxon>Burkholderiaceae</taxon>
        <taxon>Paraburkholderia</taxon>
    </lineage>
</organism>
<keyword evidence="5 7" id="KW-0560">Oxidoreductase</keyword>
<proteinExistence type="inferred from homology"/>
<dbReference type="PANTHER" id="PTHR42913:SF3">
    <property type="entry name" value="64 KDA MITOCHONDRIAL NADH DEHYDROGENASE (EUROFUNG)"/>
    <property type="match status" value="1"/>
</dbReference>
<evidence type="ECO:0000313" key="7">
    <source>
        <dbReference type="EMBL" id="ALL71185.1"/>
    </source>
</evidence>
<dbReference type="InterPro" id="IPR023753">
    <property type="entry name" value="FAD/NAD-binding_dom"/>
</dbReference>
<keyword evidence="7" id="KW-0614">Plasmid</keyword>
<comment type="cofactor">
    <cofactor evidence="1">
        <name>FAD</name>
        <dbReference type="ChEBI" id="CHEBI:57692"/>
    </cofactor>
</comment>
<dbReference type="Proteomes" id="UP000019146">
    <property type="component" value="Plasmid unnamed"/>
</dbReference>
<gene>
    <name evidence="7" type="ORF">K788_0001995</name>
</gene>
<dbReference type="PRINTS" id="PR00368">
    <property type="entry name" value="FADPNR"/>
</dbReference>
<evidence type="ECO:0000256" key="4">
    <source>
        <dbReference type="ARBA" id="ARBA00022827"/>
    </source>
</evidence>
<keyword evidence="4" id="KW-0274">FAD</keyword>
<geneLocation type="plasmid" evidence="8"/>
<dbReference type="InterPro" id="IPR051169">
    <property type="entry name" value="NADH-Q_oxidoreductase"/>
</dbReference>
<dbReference type="GO" id="GO:0019646">
    <property type="term" value="P:aerobic electron transport chain"/>
    <property type="evidence" value="ECO:0007669"/>
    <property type="project" value="TreeGrafter"/>
</dbReference>